<organism evidence="2">
    <name type="scientific">marine sediment metagenome</name>
    <dbReference type="NCBI Taxonomy" id="412755"/>
    <lineage>
        <taxon>unclassified sequences</taxon>
        <taxon>metagenomes</taxon>
        <taxon>ecological metagenomes</taxon>
    </lineage>
</organism>
<evidence type="ECO:0008006" key="3">
    <source>
        <dbReference type="Google" id="ProtNLM"/>
    </source>
</evidence>
<gene>
    <name evidence="2" type="ORF">LCGC14_0477450</name>
</gene>
<keyword evidence="1" id="KW-0812">Transmembrane</keyword>
<dbReference type="AlphaFoldDB" id="A0A0F9SFL8"/>
<dbReference type="EMBL" id="LAZR01000515">
    <property type="protein sequence ID" value="KKN65809.1"/>
    <property type="molecule type" value="Genomic_DNA"/>
</dbReference>
<reference evidence="2" key="1">
    <citation type="journal article" date="2015" name="Nature">
        <title>Complex archaea that bridge the gap between prokaryotes and eukaryotes.</title>
        <authorList>
            <person name="Spang A."/>
            <person name="Saw J.H."/>
            <person name="Jorgensen S.L."/>
            <person name="Zaremba-Niedzwiedzka K."/>
            <person name="Martijn J."/>
            <person name="Lind A.E."/>
            <person name="van Eijk R."/>
            <person name="Schleper C."/>
            <person name="Guy L."/>
            <person name="Ettema T.J."/>
        </authorList>
    </citation>
    <scope>NUCLEOTIDE SEQUENCE</scope>
</reference>
<protein>
    <recommendedName>
        <fullName evidence="3">LamG-like jellyroll fold domain-containing protein</fullName>
    </recommendedName>
</protein>
<feature type="transmembrane region" description="Helical" evidence="1">
    <location>
        <begin position="986"/>
        <end position="1004"/>
    </location>
</feature>
<feature type="transmembrane region" description="Helical" evidence="1">
    <location>
        <begin position="921"/>
        <end position="938"/>
    </location>
</feature>
<evidence type="ECO:0000313" key="2">
    <source>
        <dbReference type="EMBL" id="KKN65809.1"/>
    </source>
</evidence>
<proteinExistence type="predicted"/>
<comment type="caution">
    <text evidence="2">The sequence shown here is derived from an EMBL/GenBank/DDBJ whole genome shotgun (WGS) entry which is preliminary data.</text>
</comment>
<evidence type="ECO:0000256" key="1">
    <source>
        <dbReference type="SAM" id="Phobius"/>
    </source>
</evidence>
<feature type="transmembrane region" description="Helical" evidence="1">
    <location>
        <begin position="950"/>
        <end position="966"/>
    </location>
</feature>
<keyword evidence="1" id="KW-0472">Membrane</keyword>
<sequence>MKKLMLLIFITILLIGIVNAIDFDDVKSYDIDKKIYTLENFFGLGKNIADLELKTPQNNIVPRGYQKVAEIEIRNREFDYDQIINGIELYNIKDNMNEVVRNVDYKYKTFEEVIVNDYKNVCTIKTSTNGTIYEECSQELAGNHIEQKQVWKDFTKNSLLKTENITLGIFTDVKKNDKIEWIINVYGNERLTAWALWTESMIVDVIAHYDMNETSGTNTDNVFDHTNNGTSNNMSFIAWFIENGYDFNGIDTDITFNRWIQDETFNWTYNFWINVSDTSGDQRFFTPRNDTLMIARYGTTGEGCVVANYCILFDGTWRETGLVVGVGDTTMVTLSHNGTGLRFGLNGTYLSYFEGTPVAPSGINTFGAGSGGVNFADMQGDEFTVLNRSVSDTELLNDWYNGGEGRVFRDVFTPIITLNSPVDNFSTLNQTIIFNGTVDSPTNVTLFIDGTLNETNSSGINDTNYLFTKTISDGNHNWTYESCNSFGCSIATTRTFTISRFLENSQTFNPFTFETKSEEFIINITTDPSSTPSSANLIYNGTDKGSATVTSLGNNNFNISQTIDIPTGDGNNSWLFNLTIDSVIESSSSQQQSVGLINLTFCQAAPQNIPYLNFTFTNETTNQEDVTAFIDSSWTYFLGGGSVTKDLSYANATEAFNYDFCFNPPNQTLTTSVNISYNNPESQQRISNLVFSTLTNLTTQQQLFLLPTNLGLFTQFFTQDTIGNTLVGVLATITRTLVGSPITITSDTTDGSGLVVFFLNPDVTYTATFSKTGFLDNVFSFIPITDLRTVTMGSTTITIVNGSTISLGTSYEIQPSNESLNNNTIVTFSFNVTSGETITLISMNITNSTTQRLFVSNAGQGFISGTVNTDNNTRLFGEFIIQTDNETLTIKRVWFIGSEFIGDYSLFRQLTLFNDYGFDEFIKFLIVLATIVGLLIFMSGDNQIEDEIKMAVITLAVWGFSIVRWLDTGIVVGSSTANINALTQFSNQYGIAILTTAGATYFILRRILREI</sequence>
<name>A0A0F9SFL8_9ZZZZ</name>
<accession>A0A0F9SFL8</accession>
<keyword evidence="1" id="KW-1133">Transmembrane helix</keyword>